<sequence length="107" mass="11525">MQCCAALSRAAAVTGPTSRSSFQFPQRRGVICRAAKQAQEVQHAQDDSAWCGDTTTQDEAPKPYSVPTSEELKQMAKDFHYDGNLALPMLGVAAVLTWLASVFPGHA</sequence>
<keyword evidence="2" id="KW-1133">Transmembrane helix</keyword>
<dbReference type="EMBL" id="LHPF02000001">
    <property type="protein sequence ID" value="PSC76699.1"/>
    <property type="molecule type" value="Genomic_DNA"/>
</dbReference>
<keyword evidence="4" id="KW-1185">Reference proteome</keyword>
<keyword evidence="2" id="KW-0472">Membrane</keyword>
<feature type="transmembrane region" description="Helical" evidence="2">
    <location>
        <begin position="85"/>
        <end position="103"/>
    </location>
</feature>
<keyword evidence="3" id="KW-0670">Pyruvate</keyword>
<accession>A0A2P6VRH9</accession>
<proteinExistence type="predicted"/>
<reference evidence="3 4" key="1">
    <citation type="journal article" date="2018" name="Plant J.">
        <title>Genome sequences of Chlorella sorokiniana UTEX 1602 and Micractinium conductrix SAG 241.80: implications to maltose excretion by a green alga.</title>
        <authorList>
            <person name="Arriola M.B."/>
            <person name="Velmurugan N."/>
            <person name="Zhang Y."/>
            <person name="Plunkett M.H."/>
            <person name="Hondzo H."/>
            <person name="Barney B.M."/>
        </authorList>
    </citation>
    <scope>NUCLEOTIDE SEQUENCE [LARGE SCALE GENOMIC DNA]</scope>
    <source>
        <strain evidence="3 4">SAG 241.80</strain>
    </source>
</reference>
<dbReference type="AlphaFoldDB" id="A0A2P6VRH9"/>
<evidence type="ECO:0000313" key="4">
    <source>
        <dbReference type="Proteomes" id="UP000239649"/>
    </source>
</evidence>
<evidence type="ECO:0000313" key="3">
    <source>
        <dbReference type="EMBL" id="PSC76699.1"/>
    </source>
</evidence>
<gene>
    <name evidence="3" type="primary">g196</name>
    <name evidence="3" type="ORF">C2E20_0196</name>
</gene>
<dbReference type="Proteomes" id="UP000239649">
    <property type="component" value="Unassembled WGS sequence"/>
</dbReference>
<name>A0A2P6VRH9_9CHLO</name>
<organism evidence="3 4">
    <name type="scientific">Micractinium conductrix</name>
    <dbReference type="NCBI Taxonomy" id="554055"/>
    <lineage>
        <taxon>Eukaryota</taxon>
        <taxon>Viridiplantae</taxon>
        <taxon>Chlorophyta</taxon>
        <taxon>core chlorophytes</taxon>
        <taxon>Trebouxiophyceae</taxon>
        <taxon>Chlorellales</taxon>
        <taxon>Chlorellaceae</taxon>
        <taxon>Chlorella clade</taxon>
        <taxon>Micractinium</taxon>
    </lineage>
</organism>
<protein>
    <submittedName>
        <fullName evidence="3">Pyruvate dehydrogenase</fullName>
    </submittedName>
</protein>
<comment type="caution">
    <text evidence="3">The sequence shown here is derived from an EMBL/GenBank/DDBJ whole genome shotgun (WGS) entry which is preliminary data.</text>
</comment>
<evidence type="ECO:0000256" key="1">
    <source>
        <dbReference type="SAM" id="MobiDB-lite"/>
    </source>
</evidence>
<feature type="region of interest" description="Disordered" evidence="1">
    <location>
        <begin position="43"/>
        <end position="65"/>
    </location>
</feature>
<keyword evidence="2" id="KW-0812">Transmembrane</keyword>
<evidence type="ECO:0000256" key="2">
    <source>
        <dbReference type="SAM" id="Phobius"/>
    </source>
</evidence>